<evidence type="ECO:0000256" key="2">
    <source>
        <dbReference type="ARBA" id="ARBA00022448"/>
    </source>
</evidence>
<dbReference type="GO" id="GO:0015171">
    <property type="term" value="F:amino acid transmembrane transporter activity"/>
    <property type="evidence" value="ECO:0007669"/>
    <property type="project" value="TreeGrafter"/>
</dbReference>
<evidence type="ECO:0000256" key="6">
    <source>
        <dbReference type="SAM" id="MobiDB-lite"/>
    </source>
</evidence>
<dbReference type="EMBL" id="VNIM01000039">
    <property type="protein sequence ID" value="TVV74067.1"/>
    <property type="molecule type" value="Genomic_DNA"/>
</dbReference>
<feature type="transmembrane region" description="Helical" evidence="7">
    <location>
        <begin position="236"/>
        <end position="254"/>
    </location>
</feature>
<feature type="transmembrane region" description="Helical" evidence="7">
    <location>
        <begin position="428"/>
        <end position="447"/>
    </location>
</feature>
<keyword evidence="2" id="KW-0813">Transport</keyword>
<dbReference type="RefSeq" id="WP_145151427.1">
    <property type="nucleotide sequence ID" value="NZ_VNIM01000039.1"/>
</dbReference>
<comment type="subcellular location">
    <subcellularLocation>
        <location evidence="1">Membrane</location>
        <topology evidence="1">Multi-pass membrane protein</topology>
    </subcellularLocation>
</comment>
<feature type="transmembrane region" description="Helical" evidence="7">
    <location>
        <begin position="58"/>
        <end position="79"/>
    </location>
</feature>
<dbReference type="OrthoDB" id="9804700at2"/>
<feature type="transmembrane region" description="Helical" evidence="7">
    <location>
        <begin position="275"/>
        <end position="299"/>
    </location>
</feature>
<reference evidence="8 9" key="1">
    <citation type="submission" date="2019-07" db="EMBL/GenBank/DDBJ databases">
        <title>Sphingomonas solaris sp. nov., isolated from a solar panel from Boston, Massachusetts.</title>
        <authorList>
            <person name="Tanner K."/>
            <person name="Pascual J."/>
            <person name="Mancuso C."/>
            <person name="Pereto J."/>
            <person name="Khalil A."/>
            <person name="Vilanova C."/>
        </authorList>
    </citation>
    <scope>NUCLEOTIDE SEQUENCE [LARGE SCALE GENOMIC DNA]</scope>
    <source>
        <strain evidence="8 9">R4DWN</strain>
    </source>
</reference>
<dbReference type="Gene3D" id="1.20.1740.10">
    <property type="entry name" value="Amino acid/polyamine transporter I"/>
    <property type="match status" value="1"/>
</dbReference>
<dbReference type="InterPro" id="IPR002293">
    <property type="entry name" value="AA/rel_permease1"/>
</dbReference>
<gene>
    <name evidence="8" type="ORF">FOY91_10955</name>
</gene>
<feature type="transmembrane region" description="Helical" evidence="7">
    <location>
        <begin position="204"/>
        <end position="224"/>
    </location>
</feature>
<feature type="transmembrane region" description="Helical" evidence="7">
    <location>
        <begin position="21"/>
        <end position="46"/>
    </location>
</feature>
<dbReference type="PANTHER" id="PTHR43243">
    <property type="entry name" value="INNER MEMBRANE TRANSPORTER YGJI-RELATED"/>
    <property type="match status" value="1"/>
</dbReference>
<feature type="transmembrane region" description="Helical" evidence="7">
    <location>
        <begin position="355"/>
        <end position="380"/>
    </location>
</feature>
<keyword evidence="9" id="KW-1185">Reference proteome</keyword>
<feature type="transmembrane region" description="Helical" evidence="7">
    <location>
        <begin position="401"/>
        <end position="422"/>
    </location>
</feature>
<dbReference type="PANTHER" id="PTHR43243:SF4">
    <property type="entry name" value="CATIONIC AMINO ACID TRANSPORTER 4"/>
    <property type="match status" value="1"/>
</dbReference>
<keyword evidence="5 7" id="KW-0472">Membrane</keyword>
<evidence type="ECO:0000256" key="3">
    <source>
        <dbReference type="ARBA" id="ARBA00022692"/>
    </source>
</evidence>
<evidence type="ECO:0000313" key="9">
    <source>
        <dbReference type="Proteomes" id="UP000318681"/>
    </source>
</evidence>
<protein>
    <submittedName>
        <fullName evidence="8">Amino acid permease</fullName>
    </submittedName>
</protein>
<comment type="caution">
    <text evidence="8">The sequence shown here is derived from an EMBL/GenBank/DDBJ whole genome shotgun (WGS) entry which is preliminary data.</text>
</comment>
<dbReference type="Proteomes" id="UP000318681">
    <property type="component" value="Unassembled WGS sequence"/>
</dbReference>
<proteinExistence type="predicted"/>
<organism evidence="8 9">
    <name type="scientific">Alterirhizorhabdus solaris</name>
    <dbReference type="NCBI Taxonomy" id="2529389"/>
    <lineage>
        <taxon>Bacteria</taxon>
        <taxon>Pseudomonadati</taxon>
        <taxon>Pseudomonadota</taxon>
        <taxon>Alphaproteobacteria</taxon>
        <taxon>Sphingomonadales</taxon>
        <taxon>Rhizorhabdaceae</taxon>
        <taxon>Alterirhizorhabdus</taxon>
    </lineage>
</organism>
<feature type="transmembrane region" description="Helical" evidence="7">
    <location>
        <begin position="172"/>
        <end position="192"/>
    </location>
</feature>
<sequence>MIFGRVKSLDAIMATAEKKGLHRTLGGFQLTMLGIGAVIGTGIFVLTSEAAQKAGPGMMLSFVVAGFVCAVAALCYSELASMVPVSGSAYTYTYAVMGELLAWMVGWALILEYAVGASAVAVGWSNYAVGLLRNGLGVDFPSIISNADGLNARVLLALGSDATPDLLKAVEVGGWINIPAIFIALMVTWLLVIGTTESARVNAVLVAIKIAALTLFVALTIPVMKGQNFEPFMPTGGAGVLGAAASIFFAYVGFDAVSTAAEETKNPQRNVPIGLIASLLICTIFYLLVAAGAIGAIGAQPEMGAAGVPLAPGSAEMAGRCASLVAGGALEPLVCSKEALAHVLREIGWSKVGNLLGIAAFLALPSVVLMMMFGQTRVFFTMARDGLLPEKLASVHPRYRTPHVVTIVTGCAAAVAAALLPVGKLADYSNSGTLFAFFMVAISVLVLRKTDPGRKRPFRTPLVWVIAPLAMVGCLGLYISLPLTAILVLPVWGAVGLLIYFGYSRRRSHVGRGLDGVPELDADAPPLPVPPLPGAPTPGGKQA</sequence>
<evidence type="ECO:0000313" key="8">
    <source>
        <dbReference type="EMBL" id="TVV74067.1"/>
    </source>
</evidence>
<evidence type="ECO:0000256" key="5">
    <source>
        <dbReference type="ARBA" id="ARBA00023136"/>
    </source>
</evidence>
<keyword evidence="3 7" id="KW-0812">Transmembrane</keyword>
<dbReference type="Pfam" id="PF13520">
    <property type="entry name" value="AA_permease_2"/>
    <property type="match status" value="1"/>
</dbReference>
<dbReference type="PIRSF" id="PIRSF006060">
    <property type="entry name" value="AA_transporter"/>
    <property type="match status" value="1"/>
</dbReference>
<keyword evidence="4 7" id="KW-1133">Transmembrane helix</keyword>
<dbReference type="GO" id="GO:0016020">
    <property type="term" value="C:membrane"/>
    <property type="evidence" value="ECO:0007669"/>
    <property type="project" value="UniProtKB-SubCell"/>
</dbReference>
<feature type="region of interest" description="Disordered" evidence="6">
    <location>
        <begin position="519"/>
        <end position="543"/>
    </location>
</feature>
<evidence type="ECO:0000256" key="7">
    <source>
        <dbReference type="SAM" id="Phobius"/>
    </source>
</evidence>
<name>A0A558R3Z0_9SPHN</name>
<feature type="transmembrane region" description="Helical" evidence="7">
    <location>
        <begin position="100"/>
        <end position="124"/>
    </location>
</feature>
<evidence type="ECO:0000256" key="4">
    <source>
        <dbReference type="ARBA" id="ARBA00022989"/>
    </source>
</evidence>
<accession>A0A558R3Z0</accession>
<feature type="compositionally biased region" description="Pro residues" evidence="6">
    <location>
        <begin position="525"/>
        <end position="536"/>
    </location>
</feature>
<feature type="transmembrane region" description="Helical" evidence="7">
    <location>
        <begin position="459"/>
        <end position="479"/>
    </location>
</feature>
<feature type="transmembrane region" description="Helical" evidence="7">
    <location>
        <begin position="485"/>
        <end position="503"/>
    </location>
</feature>
<evidence type="ECO:0000256" key="1">
    <source>
        <dbReference type="ARBA" id="ARBA00004141"/>
    </source>
</evidence>
<dbReference type="AlphaFoldDB" id="A0A558R3Z0"/>